<dbReference type="GO" id="GO:0006355">
    <property type="term" value="P:regulation of DNA-templated transcription"/>
    <property type="evidence" value="ECO:0007669"/>
    <property type="project" value="InterPro"/>
</dbReference>
<organism evidence="2 3">
    <name type="scientific">Streptomyces reniochalinae</name>
    <dbReference type="NCBI Taxonomy" id="2250578"/>
    <lineage>
        <taxon>Bacteria</taxon>
        <taxon>Bacillati</taxon>
        <taxon>Actinomycetota</taxon>
        <taxon>Actinomycetes</taxon>
        <taxon>Kitasatosporales</taxon>
        <taxon>Streptomycetaceae</taxon>
        <taxon>Streptomyces</taxon>
    </lineage>
</organism>
<dbReference type="Gene3D" id="1.10.10.10">
    <property type="entry name" value="Winged helix-like DNA-binding domain superfamily/Winged helix DNA-binding domain"/>
    <property type="match status" value="1"/>
</dbReference>
<dbReference type="InterPro" id="IPR016032">
    <property type="entry name" value="Sig_transdc_resp-reg_C-effctor"/>
</dbReference>
<dbReference type="EMBL" id="QOIM01000036">
    <property type="protein sequence ID" value="RCG17552.1"/>
    <property type="molecule type" value="Genomic_DNA"/>
</dbReference>
<proteinExistence type="predicted"/>
<dbReference type="InterPro" id="IPR000792">
    <property type="entry name" value="Tscrpt_reg_LuxR_C"/>
</dbReference>
<dbReference type="SMART" id="SM00421">
    <property type="entry name" value="HTH_LUXR"/>
    <property type="match status" value="1"/>
</dbReference>
<protein>
    <submittedName>
        <fullName evidence="2">LuxR family transcriptional regulator</fullName>
    </submittedName>
</protein>
<dbReference type="Pfam" id="PF00196">
    <property type="entry name" value="GerE"/>
    <property type="match status" value="1"/>
</dbReference>
<name>A0A367EIL3_9ACTN</name>
<reference evidence="2 3" key="1">
    <citation type="submission" date="2018-06" db="EMBL/GenBank/DDBJ databases">
        <title>Streptomyces reniochalinae sp. nov. and Streptomyces diacarnus sp. nov. from marine sponges.</title>
        <authorList>
            <person name="Li L."/>
        </authorList>
    </citation>
    <scope>NUCLEOTIDE SEQUENCE [LARGE SCALE GENOMIC DNA]</scope>
    <source>
        <strain evidence="2 3">LHW50302</strain>
    </source>
</reference>
<evidence type="ECO:0000259" key="1">
    <source>
        <dbReference type="SMART" id="SM00421"/>
    </source>
</evidence>
<evidence type="ECO:0000313" key="3">
    <source>
        <dbReference type="Proteomes" id="UP000253507"/>
    </source>
</evidence>
<dbReference type="RefSeq" id="WP_114016462.1">
    <property type="nucleotide sequence ID" value="NZ_QOIM01000036.1"/>
</dbReference>
<comment type="caution">
    <text evidence="2">The sequence shown here is derived from an EMBL/GenBank/DDBJ whole genome shotgun (WGS) entry which is preliminary data.</text>
</comment>
<evidence type="ECO:0000313" key="2">
    <source>
        <dbReference type="EMBL" id="RCG17552.1"/>
    </source>
</evidence>
<dbReference type="PANTHER" id="PTHR34293:SF1">
    <property type="entry name" value="HTH-TYPE TRANSCRIPTIONAL REGULATOR TRMBL2"/>
    <property type="match status" value="1"/>
</dbReference>
<gene>
    <name evidence="2" type="ORF">DQ392_16960</name>
</gene>
<dbReference type="GO" id="GO:0003677">
    <property type="term" value="F:DNA binding"/>
    <property type="evidence" value="ECO:0007669"/>
    <property type="project" value="InterPro"/>
</dbReference>
<dbReference type="PANTHER" id="PTHR34293">
    <property type="entry name" value="HTH-TYPE TRANSCRIPTIONAL REGULATOR TRMBL2"/>
    <property type="match status" value="1"/>
</dbReference>
<dbReference type="InterPro" id="IPR036388">
    <property type="entry name" value="WH-like_DNA-bd_sf"/>
</dbReference>
<feature type="domain" description="HTH luxR-type" evidence="1">
    <location>
        <begin position="216"/>
        <end position="265"/>
    </location>
</feature>
<keyword evidence="3" id="KW-1185">Reference proteome</keyword>
<dbReference type="Proteomes" id="UP000253507">
    <property type="component" value="Unassembled WGS sequence"/>
</dbReference>
<accession>A0A367EIL3</accession>
<sequence>MSAGSRQARDTVLAPADSPLKSLLQIADTLSSLERYATETADQLLLSEGDAEVPGRIRHIEGQDVVQAAIGDVLWRAKREILTAQPDEPRTEATLDMVHAAVRDPLARGVAMRTLFQHSARFSEPAKRYVQQVMGHREVEVRTLPEFFERLIIVDAEVAFIAGARHPHSAALIRDGVVVAFLAGVYERAWVRAEQFPFRPVRAADAAREVIPDVRRAITALLIEGRSDKAIARRLGISLRSVQGHIASLREQYGAQHRFQLGYLMARGEHSVAHTALVEPPAEPPPTVRVPARGETF</sequence>
<dbReference type="OrthoDB" id="4307453at2"/>
<dbReference type="AlphaFoldDB" id="A0A367EIL3"/>
<dbReference type="InterPro" id="IPR051797">
    <property type="entry name" value="TrmB-like"/>
</dbReference>
<dbReference type="SUPFAM" id="SSF46894">
    <property type="entry name" value="C-terminal effector domain of the bipartite response regulators"/>
    <property type="match status" value="1"/>
</dbReference>